<gene>
    <name evidence="1" type="ORF">Zm00014a_006004</name>
</gene>
<organism evidence="1">
    <name type="scientific">Zea mays</name>
    <name type="common">Maize</name>
    <dbReference type="NCBI Taxonomy" id="4577"/>
    <lineage>
        <taxon>Eukaryota</taxon>
        <taxon>Viridiplantae</taxon>
        <taxon>Streptophyta</taxon>
        <taxon>Embryophyta</taxon>
        <taxon>Tracheophyta</taxon>
        <taxon>Spermatophyta</taxon>
        <taxon>Magnoliopsida</taxon>
        <taxon>Liliopsida</taxon>
        <taxon>Poales</taxon>
        <taxon>Poaceae</taxon>
        <taxon>PACMAD clade</taxon>
        <taxon>Panicoideae</taxon>
        <taxon>Andropogonodae</taxon>
        <taxon>Andropogoneae</taxon>
        <taxon>Tripsacinae</taxon>
        <taxon>Zea</taxon>
    </lineage>
</organism>
<dbReference type="AlphaFoldDB" id="A0A317YEB4"/>
<comment type="caution">
    <text evidence="1">The sequence shown here is derived from an EMBL/GenBank/DDBJ whole genome shotgun (WGS) entry which is preliminary data.</text>
</comment>
<accession>A0A317YEB4</accession>
<feature type="non-terminal residue" evidence="1">
    <location>
        <position position="1"/>
    </location>
</feature>
<proteinExistence type="predicted"/>
<evidence type="ECO:0000313" key="1">
    <source>
        <dbReference type="EMBL" id="PWZ56873.1"/>
    </source>
</evidence>
<sequence>HPVHSWIDSIRPSPSLLFILYPTYTIRLSGQSPISILYSTFDQDITQ</sequence>
<dbReference type="Proteomes" id="UP000251960">
    <property type="component" value="Chromosome 1"/>
</dbReference>
<dbReference type="EMBL" id="NCVQ01000001">
    <property type="protein sequence ID" value="PWZ56873.1"/>
    <property type="molecule type" value="Genomic_DNA"/>
</dbReference>
<reference evidence="1" key="1">
    <citation type="journal article" date="2018" name="Nat. Genet.">
        <title>Extensive intraspecific gene order and gene structural variations between Mo17 and other maize genomes.</title>
        <authorList>
            <person name="Sun S."/>
            <person name="Zhou Y."/>
            <person name="Chen J."/>
            <person name="Shi J."/>
            <person name="Zhao H."/>
            <person name="Zhao H."/>
            <person name="Song W."/>
            <person name="Zhang M."/>
            <person name="Cui Y."/>
            <person name="Dong X."/>
            <person name="Liu H."/>
            <person name="Ma X."/>
            <person name="Jiao Y."/>
            <person name="Wang B."/>
            <person name="Wei X."/>
            <person name="Stein J.C."/>
            <person name="Glaubitz J.C."/>
            <person name="Lu F."/>
            <person name="Yu G."/>
            <person name="Liang C."/>
            <person name="Fengler K."/>
            <person name="Li B."/>
            <person name="Rafalski A."/>
            <person name="Schnable P.S."/>
            <person name="Ware D.H."/>
            <person name="Buckler E.S."/>
            <person name="Lai J."/>
        </authorList>
    </citation>
    <scope>NUCLEOTIDE SEQUENCE [LARGE SCALE GENOMIC DNA]</scope>
    <source>
        <tissue evidence="1">Seedling</tissue>
    </source>
</reference>
<name>A0A317YEB4_MAIZE</name>
<protein>
    <submittedName>
        <fullName evidence="1">Uncharacterized protein</fullName>
    </submittedName>
</protein>